<dbReference type="Proteomes" id="UP000570361">
    <property type="component" value="Unassembled WGS sequence"/>
</dbReference>
<name>A0A7W5FND7_9BACL</name>
<evidence type="ECO:0000313" key="3">
    <source>
        <dbReference type="Proteomes" id="UP000570361"/>
    </source>
</evidence>
<protein>
    <submittedName>
        <fullName evidence="2">Uncharacterized protein</fullName>
    </submittedName>
</protein>
<dbReference type="AlphaFoldDB" id="A0A7W5FND7"/>
<keyword evidence="1" id="KW-0812">Transmembrane</keyword>
<sequence length="65" mass="7596">MNIVSWRHHTARLILLGVILIAAWFMWANVIAPLRSELNMQTRSFEDQIETLTGATQDRRIIVYN</sequence>
<dbReference type="RefSeq" id="WP_183600917.1">
    <property type="nucleotide sequence ID" value="NZ_JACHXK010000006.1"/>
</dbReference>
<proteinExistence type="predicted"/>
<keyword evidence="3" id="KW-1185">Reference proteome</keyword>
<evidence type="ECO:0000313" key="2">
    <source>
        <dbReference type="EMBL" id="MBB3111027.1"/>
    </source>
</evidence>
<keyword evidence="1" id="KW-1133">Transmembrane helix</keyword>
<dbReference type="EMBL" id="JACHXK010000006">
    <property type="protein sequence ID" value="MBB3111027.1"/>
    <property type="molecule type" value="Genomic_DNA"/>
</dbReference>
<feature type="transmembrane region" description="Helical" evidence="1">
    <location>
        <begin position="12"/>
        <end position="34"/>
    </location>
</feature>
<comment type="caution">
    <text evidence="2">The sequence shown here is derived from an EMBL/GenBank/DDBJ whole genome shotgun (WGS) entry which is preliminary data.</text>
</comment>
<organism evidence="2 3">
    <name type="scientific">Paenibacillus phyllosphaerae</name>
    <dbReference type="NCBI Taxonomy" id="274593"/>
    <lineage>
        <taxon>Bacteria</taxon>
        <taxon>Bacillati</taxon>
        <taxon>Bacillota</taxon>
        <taxon>Bacilli</taxon>
        <taxon>Bacillales</taxon>
        <taxon>Paenibacillaceae</taxon>
        <taxon>Paenibacillus</taxon>
    </lineage>
</organism>
<accession>A0A7W5FND7</accession>
<gene>
    <name evidence="2" type="ORF">FHS18_003095</name>
</gene>
<keyword evidence="1" id="KW-0472">Membrane</keyword>
<evidence type="ECO:0000256" key="1">
    <source>
        <dbReference type="SAM" id="Phobius"/>
    </source>
</evidence>
<reference evidence="2 3" key="1">
    <citation type="submission" date="2020-08" db="EMBL/GenBank/DDBJ databases">
        <title>Genomic Encyclopedia of Type Strains, Phase III (KMG-III): the genomes of soil and plant-associated and newly described type strains.</title>
        <authorList>
            <person name="Whitman W."/>
        </authorList>
    </citation>
    <scope>NUCLEOTIDE SEQUENCE [LARGE SCALE GENOMIC DNA]</scope>
    <source>
        <strain evidence="2 3">CECT 5862</strain>
    </source>
</reference>